<name>A0A7W3IP59_9ACTN</name>
<feature type="transmembrane region" description="Helical" evidence="8">
    <location>
        <begin position="102"/>
        <end position="120"/>
    </location>
</feature>
<keyword evidence="4 8" id="KW-0812">Transmembrane</keyword>
<comment type="caution">
    <text evidence="10">The sequence shown here is derived from an EMBL/GenBank/DDBJ whole genome shotgun (WGS) entry which is preliminary data.</text>
</comment>
<feature type="transmembrane region" description="Helical" evidence="8">
    <location>
        <begin position="341"/>
        <end position="362"/>
    </location>
</feature>
<evidence type="ECO:0000256" key="6">
    <source>
        <dbReference type="ARBA" id="ARBA00023136"/>
    </source>
</evidence>
<evidence type="ECO:0000313" key="10">
    <source>
        <dbReference type="EMBL" id="MBA8792678.1"/>
    </source>
</evidence>
<organism evidence="10 11">
    <name type="scientific">Microlunatus kandeliicorticis</name>
    <dbReference type="NCBI Taxonomy" id="1759536"/>
    <lineage>
        <taxon>Bacteria</taxon>
        <taxon>Bacillati</taxon>
        <taxon>Actinomycetota</taxon>
        <taxon>Actinomycetes</taxon>
        <taxon>Propionibacteriales</taxon>
        <taxon>Propionibacteriaceae</taxon>
        <taxon>Microlunatus</taxon>
    </lineage>
</organism>
<feature type="transmembrane region" description="Helical" evidence="8">
    <location>
        <begin position="73"/>
        <end position="96"/>
    </location>
</feature>
<evidence type="ECO:0000256" key="2">
    <source>
        <dbReference type="ARBA" id="ARBA00006464"/>
    </source>
</evidence>
<evidence type="ECO:0000256" key="8">
    <source>
        <dbReference type="SAM" id="Phobius"/>
    </source>
</evidence>
<evidence type="ECO:0000256" key="5">
    <source>
        <dbReference type="ARBA" id="ARBA00022989"/>
    </source>
</evidence>
<evidence type="ECO:0000259" key="9">
    <source>
        <dbReference type="Pfam" id="PF02397"/>
    </source>
</evidence>
<feature type="region of interest" description="Disordered" evidence="7">
    <location>
        <begin position="1"/>
        <end position="22"/>
    </location>
</feature>
<evidence type="ECO:0000256" key="7">
    <source>
        <dbReference type="SAM" id="MobiDB-lite"/>
    </source>
</evidence>
<keyword evidence="11" id="KW-1185">Reference proteome</keyword>
<comment type="similarity">
    <text evidence="2">Belongs to the bacterial sugar transferase family.</text>
</comment>
<dbReference type="InterPro" id="IPR017475">
    <property type="entry name" value="EPS_sugar_tfrase"/>
</dbReference>
<protein>
    <submittedName>
        <fullName evidence="10">Exopolysaccharide biosynthesis polyprenyl glycosylphosphotransferase</fullName>
    </submittedName>
</protein>
<evidence type="ECO:0000256" key="4">
    <source>
        <dbReference type="ARBA" id="ARBA00022692"/>
    </source>
</evidence>
<feature type="transmembrane region" description="Helical" evidence="8">
    <location>
        <begin position="141"/>
        <end position="159"/>
    </location>
</feature>
<dbReference type="GO" id="GO:0016020">
    <property type="term" value="C:membrane"/>
    <property type="evidence" value="ECO:0007669"/>
    <property type="project" value="UniProtKB-SubCell"/>
</dbReference>
<dbReference type="Proteomes" id="UP000523079">
    <property type="component" value="Unassembled WGS sequence"/>
</dbReference>
<keyword evidence="5 8" id="KW-1133">Transmembrane helix</keyword>
<dbReference type="EMBL" id="JACGWT010000001">
    <property type="protein sequence ID" value="MBA8792678.1"/>
    <property type="molecule type" value="Genomic_DNA"/>
</dbReference>
<dbReference type="AlphaFoldDB" id="A0A7W3IP59"/>
<accession>A0A7W3IP59</accession>
<feature type="transmembrane region" description="Helical" evidence="8">
    <location>
        <begin position="165"/>
        <end position="186"/>
    </location>
</feature>
<dbReference type="InterPro" id="IPR003362">
    <property type="entry name" value="Bact_transf"/>
</dbReference>
<dbReference type="NCBIfam" id="TIGR03025">
    <property type="entry name" value="EPS_sugtrans"/>
    <property type="match status" value="1"/>
</dbReference>
<evidence type="ECO:0000256" key="3">
    <source>
        <dbReference type="ARBA" id="ARBA00022679"/>
    </source>
</evidence>
<evidence type="ECO:0000256" key="1">
    <source>
        <dbReference type="ARBA" id="ARBA00004141"/>
    </source>
</evidence>
<evidence type="ECO:0000313" key="11">
    <source>
        <dbReference type="Proteomes" id="UP000523079"/>
    </source>
</evidence>
<dbReference type="PANTHER" id="PTHR30576:SF10">
    <property type="entry name" value="SLL5057 PROTEIN"/>
    <property type="match status" value="1"/>
</dbReference>
<sequence>MRSLAGESRSGPETVGDTASALDRSITARTDHALDELSELDREDMLGTAAPLLPAPAPSSGRTSRFTTWTRRYVAATVLADVAVGLIAVLVATHVLEALDRPFWPVSIALLAGAVAWPVAIASAHGYERRKVGVGGDEMRAVLRAAIVLVVLTALPAGLFDLRSFLALAVFTALPAMLGSIGVRYVGRKILHRRQRSGLSVRRVVVVGSLWSTADLVGVLGHATHNGMQVVGVCVPAAEAARAAELGLTVLGDLDHVPAVIREFGCDAVAVTGGEATRHNYLRELAWSLEGERVELLVHPGLVEVAGPRMHIRPYVGLPLLHIDQPHFAGWRRVFKRLVDIVLTGIGLLLISPVLLAIAVAVKLEDGGPVLFRQTRVGLDGRTFTMLKFRSMAVDAEQRLAALLEQNEGAGPLFKMVDDPRVTRVGRFLRKFSLDELPQLFNVLAGSMSLVGPRPPLQSEVDAYARDARRRLLVTPGLTGLWQVSGRSLLSWEETVRLDLRYVENWSLTLDLLILWKTVFAVLARRGAY</sequence>
<reference evidence="10 11" key="1">
    <citation type="submission" date="2020-07" db="EMBL/GenBank/DDBJ databases">
        <title>Sequencing the genomes of 1000 actinobacteria strains.</title>
        <authorList>
            <person name="Klenk H.-P."/>
        </authorList>
    </citation>
    <scope>NUCLEOTIDE SEQUENCE [LARGE SCALE GENOMIC DNA]</scope>
    <source>
        <strain evidence="10 11">DSM 100723</strain>
    </source>
</reference>
<gene>
    <name evidence="10" type="ORF">FHX74_000272</name>
</gene>
<comment type="subcellular location">
    <subcellularLocation>
        <location evidence="1">Membrane</location>
        <topology evidence="1">Multi-pass membrane protein</topology>
    </subcellularLocation>
</comment>
<proteinExistence type="inferred from homology"/>
<dbReference type="PANTHER" id="PTHR30576">
    <property type="entry name" value="COLANIC BIOSYNTHESIS UDP-GLUCOSE LIPID CARRIER TRANSFERASE"/>
    <property type="match status" value="1"/>
</dbReference>
<keyword evidence="3 10" id="KW-0808">Transferase</keyword>
<dbReference type="Pfam" id="PF02397">
    <property type="entry name" value="Bac_transf"/>
    <property type="match status" value="1"/>
</dbReference>
<keyword evidence="6 8" id="KW-0472">Membrane</keyword>
<feature type="domain" description="Bacterial sugar transferase" evidence="9">
    <location>
        <begin position="336"/>
        <end position="523"/>
    </location>
</feature>
<dbReference type="GO" id="GO:0016780">
    <property type="term" value="F:phosphotransferase activity, for other substituted phosphate groups"/>
    <property type="evidence" value="ECO:0007669"/>
    <property type="project" value="TreeGrafter"/>
</dbReference>